<evidence type="ECO:0000313" key="4">
    <source>
        <dbReference type="Proteomes" id="UP000695562"/>
    </source>
</evidence>
<evidence type="ECO:0000256" key="2">
    <source>
        <dbReference type="SAM" id="SignalP"/>
    </source>
</evidence>
<evidence type="ECO:0008006" key="5">
    <source>
        <dbReference type="Google" id="ProtNLM"/>
    </source>
</evidence>
<comment type="caution">
    <text evidence="3">The sequence shown here is derived from an EMBL/GenBank/DDBJ whole genome shotgun (WGS) entry which is preliminary data.</text>
</comment>
<keyword evidence="2" id="KW-0732">Signal</keyword>
<organism evidence="3 4">
    <name type="scientific">Polysphondylium violaceum</name>
    <dbReference type="NCBI Taxonomy" id="133409"/>
    <lineage>
        <taxon>Eukaryota</taxon>
        <taxon>Amoebozoa</taxon>
        <taxon>Evosea</taxon>
        <taxon>Eumycetozoa</taxon>
        <taxon>Dictyostelia</taxon>
        <taxon>Dictyosteliales</taxon>
        <taxon>Dictyosteliaceae</taxon>
        <taxon>Polysphondylium</taxon>
    </lineage>
</organism>
<keyword evidence="4" id="KW-1185">Reference proteome</keyword>
<name>A0A8J4UVU7_9MYCE</name>
<dbReference type="AlphaFoldDB" id="A0A8J4UVU7"/>
<proteinExistence type="predicted"/>
<feature type="signal peptide" evidence="2">
    <location>
        <begin position="1"/>
        <end position="19"/>
    </location>
</feature>
<gene>
    <name evidence="3" type="ORF">CYY_009624</name>
</gene>
<dbReference type="EMBL" id="AJWJ01000759">
    <property type="protein sequence ID" value="KAF2069060.1"/>
    <property type="molecule type" value="Genomic_DNA"/>
</dbReference>
<reference evidence="3" key="1">
    <citation type="submission" date="2020-01" db="EMBL/GenBank/DDBJ databases">
        <title>Development of genomics and gene disruption for Polysphondylium violaceum indicates a role for the polyketide synthase stlB in stalk morphogenesis.</title>
        <authorList>
            <person name="Narita B."/>
            <person name="Kawabe Y."/>
            <person name="Kin K."/>
            <person name="Saito T."/>
            <person name="Gibbs R."/>
            <person name="Kuspa A."/>
            <person name="Muzny D."/>
            <person name="Queller D."/>
            <person name="Richards S."/>
            <person name="Strassman J."/>
            <person name="Sucgang R."/>
            <person name="Worley K."/>
            <person name="Schaap P."/>
        </authorList>
    </citation>
    <scope>NUCLEOTIDE SEQUENCE</scope>
    <source>
        <strain evidence="3">QSvi11</strain>
    </source>
</reference>
<sequence length="227" mass="24923">MKIILFLSILICLQQIAVAQPTCRKVSGSSKFCPNLPKKICTFSKDLKTVDANIHFSQEAFEHDRANWNPYLDCPEGNREFFTKPEFCRRSQPCETDDDCLLPCFDFCSSCLGNEKCKSEAKLGKVSTSNVKCFTPGQYVLPQASKSHLLQAYFATNSTTNGTATTTGTTKPKTTKQPPKNNFGSLDIFGDSGDFDSSSSQSDSSDANTLTFGSCLSLVLIVIVLLF</sequence>
<feature type="region of interest" description="Disordered" evidence="1">
    <location>
        <begin position="161"/>
        <end position="182"/>
    </location>
</feature>
<accession>A0A8J4UVU7</accession>
<evidence type="ECO:0000256" key="1">
    <source>
        <dbReference type="SAM" id="MobiDB-lite"/>
    </source>
</evidence>
<dbReference type="Proteomes" id="UP000695562">
    <property type="component" value="Unassembled WGS sequence"/>
</dbReference>
<feature type="chain" id="PRO_5035284573" description="FZ domain-containing protein" evidence="2">
    <location>
        <begin position="20"/>
        <end position="227"/>
    </location>
</feature>
<protein>
    <recommendedName>
        <fullName evidence="5">FZ domain-containing protein</fullName>
    </recommendedName>
</protein>
<evidence type="ECO:0000313" key="3">
    <source>
        <dbReference type="EMBL" id="KAF2069060.1"/>
    </source>
</evidence>